<evidence type="ECO:0000313" key="1">
    <source>
        <dbReference type="EMBL" id="EKC24135.1"/>
    </source>
</evidence>
<reference evidence="1" key="1">
    <citation type="journal article" date="2012" name="Nature">
        <title>The oyster genome reveals stress adaptation and complexity of shell formation.</title>
        <authorList>
            <person name="Zhang G."/>
            <person name="Fang X."/>
            <person name="Guo X."/>
            <person name="Li L."/>
            <person name="Luo R."/>
            <person name="Xu F."/>
            <person name="Yang P."/>
            <person name="Zhang L."/>
            <person name="Wang X."/>
            <person name="Qi H."/>
            <person name="Xiong Z."/>
            <person name="Que H."/>
            <person name="Xie Y."/>
            <person name="Holland P.W."/>
            <person name="Paps J."/>
            <person name="Zhu Y."/>
            <person name="Wu F."/>
            <person name="Chen Y."/>
            <person name="Wang J."/>
            <person name="Peng C."/>
            <person name="Meng J."/>
            <person name="Yang L."/>
            <person name="Liu J."/>
            <person name="Wen B."/>
            <person name="Zhang N."/>
            <person name="Huang Z."/>
            <person name="Zhu Q."/>
            <person name="Feng Y."/>
            <person name="Mount A."/>
            <person name="Hedgecock D."/>
            <person name="Xu Z."/>
            <person name="Liu Y."/>
            <person name="Domazet-Loso T."/>
            <person name="Du Y."/>
            <person name="Sun X."/>
            <person name="Zhang S."/>
            <person name="Liu B."/>
            <person name="Cheng P."/>
            <person name="Jiang X."/>
            <person name="Li J."/>
            <person name="Fan D."/>
            <person name="Wang W."/>
            <person name="Fu W."/>
            <person name="Wang T."/>
            <person name="Wang B."/>
            <person name="Zhang J."/>
            <person name="Peng Z."/>
            <person name="Li Y."/>
            <person name="Li N."/>
            <person name="Wang J."/>
            <person name="Chen M."/>
            <person name="He Y."/>
            <person name="Tan F."/>
            <person name="Song X."/>
            <person name="Zheng Q."/>
            <person name="Huang R."/>
            <person name="Yang H."/>
            <person name="Du X."/>
            <person name="Chen L."/>
            <person name="Yang M."/>
            <person name="Gaffney P.M."/>
            <person name="Wang S."/>
            <person name="Luo L."/>
            <person name="She Z."/>
            <person name="Ming Y."/>
            <person name="Huang W."/>
            <person name="Zhang S."/>
            <person name="Huang B."/>
            <person name="Zhang Y."/>
            <person name="Qu T."/>
            <person name="Ni P."/>
            <person name="Miao G."/>
            <person name="Wang J."/>
            <person name="Wang Q."/>
            <person name="Steinberg C.E."/>
            <person name="Wang H."/>
            <person name="Li N."/>
            <person name="Qian L."/>
            <person name="Zhang G."/>
            <person name="Li Y."/>
            <person name="Yang H."/>
            <person name="Liu X."/>
            <person name="Wang J."/>
            <person name="Yin Y."/>
            <person name="Wang J."/>
        </authorList>
    </citation>
    <scope>NUCLEOTIDE SEQUENCE [LARGE SCALE GENOMIC DNA]</scope>
    <source>
        <strain evidence="1">05x7-T-G4-1.051#20</strain>
    </source>
</reference>
<dbReference type="HOGENOM" id="CLU_2087128_0_0_1"/>
<name>K1Q5F4_MAGGI</name>
<protein>
    <submittedName>
        <fullName evidence="1">Uncharacterized protein</fullName>
    </submittedName>
</protein>
<gene>
    <name evidence="1" type="ORF">CGI_10018466</name>
</gene>
<accession>K1Q5F4</accession>
<sequence>MGNFSVSALCDVCREVHTMHNMAVDSVDYTRVYTICEDKKLVLRRIENQHNADDNDCYRDSLTGHQSRDHWYFVGVGRDAGLQTTSLKGSKWESSILSPSCHNNCSDEVVEKHWKVK</sequence>
<proteinExistence type="predicted"/>
<dbReference type="AlphaFoldDB" id="K1Q5F4"/>
<dbReference type="InParanoid" id="K1Q5F4"/>
<dbReference type="EMBL" id="JH816675">
    <property type="protein sequence ID" value="EKC24135.1"/>
    <property type="molecule type" value="Genomic_DNA"/>
</dbReference>
<organism evidence="1">
    <name type="scientific">Magallana gigas</name>
    <name type="common">Pacific oyster</name>
    <name type="synonym">Crassostrea gigas</name>
    <dbReference type="NCBI Taxonomy" id="29159"/>
    <lineage>
        <taxon>Eukaryota</taxon>
        <taxon>Metazoa</taxon>
        <taxon>Spiralia</taxon>
        <taxon>Lophotrochozoa</taxon>
        <taxon>Mollusca</taxon>
        <taxon>Bivalvia</taxon>
        <taxon>Autobranchia</taxon>
        <taxon>Pteriomorphia</taxon>
        <taxon>Ostreida</taxon>
        <taxon>Ostreoidea</taxon>
        <taxon>Ostreidae</taxon>
        <taxon>Magallana</taxon>
    </lineage>
</organism>